<accession>A0A0P7YAP0</accession>
<keyword evidence="6 9" id="KW-1133">Transmembrane helix</keyword>
<evidence type="ECO:0000256" key="3">
    <source>
        <dbReference type="ARBA" id="ARBA00022448"/>
    </source>
</evidence>
<dbReference type="GO" id="GO:0005886">
    <property type="term" value="C:plasma membrane"/>
    <property type="evidence" value="ECO:0007669"/>
    <property type="project" value="UniProtKB-SubCell"/>
</dbReference>
<evidence type="ECO:0000256" key="9">
    <source>
        <dbReference type="SAM" id="Phobius"/>
    </source>
</evidence>
<name>A0A0P7YAP0_9HYPH</name>
<feature type="transmembrane region" description="Helical" evidence="9">
    <location>
        <begin position="36"/>
        <end position="53"/>
    </location>
</feature>
<evidence type="ECO:0000313" key="12">
    <source>
        <dbReference type="Proteomes" id="UP000050497"/>
    </source>
</evidence>
<dbReference type="EMBL" id="LJSX01000010">
    <property type="protein sequence ID" value="KPQ11116.1"/>
    <property type="molecule type" value="Genomic_DNA"/>
</dbReference>
<evidence type="ECO:0000256" key="5">
    <source>
        <dbReference type="ARBA" id="ARBA00022692"/>
    </source>
</evidence>
<dbReference type="InterPro" id="IPR007208">
    <property type="entry name" value="MrpF/PhaF-like"/>
</dbReference>
<dbReference type="Proteomes" id="UP000050497">
    <property type="component" value="Unassembled WGS sequence"/>
</dbReference>
<evidence type="ECO:0000256" key="4">
    <source>
        <dbReference type="ARBA" id="ARBA00022475"/>
    </source>
</evidence>
<evidence type="ECO:0000256" key="2">
    <source>
        <dbReference type="ARBA" id="ARBA00009212"/>
    </source>
</evidence>
<evidence type="ECO:0000256" key="1">
    <source>
        <dbReference type="ARBA" id="ARBA00004651"/>
    </source>
</evidence>
<feature type="transmembrane region" description="Helical" evidence="9">
    <location>
        <begin position="59"/>
        <end position="78"/>
    </location>
</feature>
<evidence type="ECO:0000256" key="6">
    <source>
        <dbReference type="ARBA" id="ARBA00022989"/>
    </source>
</evidence>
<dbReference type="PANTHER" id="PTHR34702:SF1">
    <property type="entry name" value="NA(+)_H(+) ANTIPORTER SUBUNIT F"/>
    <property type="match status" value="1"/>
</dbReference>
<keyword evidence="7 9" id="KW-0472">Membrane</keyword>
<keyword evidence="5 9" id="KW-0812">Transmembrane</keyword>
<organism evidence="10 12">
    <name type="scientific">Saliniramus fredricksonii</name>
    <dbReference type="NCBI Taxonomy" id="1653334"/>
    <lineage>
        <taxon>Bacteria</taxon>
        <taxon>Pseudomonadati</taxon>
        <taxon>Pseudomonadota</taxon>
        <taxon>Alphaproteobacteria</taxon>
        <taxon>Hyphomicrobiales</taxon>
        <taxon>Salinarimonadaceae</taxon>
        <taxon>Saliniramus</taxon>
    </lineage>
</organism>
<keyword evidence="4" id="KW-1003">Cell membrane</keyword>
<reference evidence="10 12" key="1">
    <citation type="submission" date="2015-09" db="EMBL/GenBank/DDBJ databases">
        <title>Identification and resolution of microdiversity through metagenomic sequencing of parallel consortia.</title>
        <authorList>
            <person name="Nelson W.C."/>
            <person name="Romine M.F."/>
            <person name="Lindemann S.R."/>
        </authorList>
    </citation>
    <scope>NUCLEOTIDE SEQUENCE [LARGE SCALE GENOMIC DNA]</scope>
    <source>
        <strain evidence="10">HL-109</strain>
    </source>
</reference>
<comment type="caution">
    <text evidence="10">The sequence shown here is derived from an EMBL/GenBank/DDBJ whole genome shotgun (WGS) entry which is preliminary data.</text>
</comment>
<dbReference type="EMBL" id="FMBM01000001">
    <property type="protein sequence ID" value="SCC78136.1"/>
    <property type="molecule type" value="Genomic_DNA"/>
</dbReference>
<sequence>MSSWYLLLATGMLLTIGGALWRVWRGPDQTDRMMAAQLVGSGGVATILLLAAATQEWAMLDVALVFALLAALAAIAFVKSVRGSGRGDPEDDARPDAAQADEAP</sequence>
<dbReference type="PANTHER" id="PTHR34702">
    <property type="entry name" value="NA(+)/H(+) ANTIPORTER SUBUNIT F1"/>
    <property type="match status" value="1"/>
</dbReference>
<dbReference type="STRING" id="1653334.GA0071312_0104"/>
<evidence type="ECO:0000313" key="11">
    <source>
        <dbReference type="EMBL" id="SCC78136.1"/>
    </source>
</evidence>
<dbReference type="AlphaFoldDB" id="A0A0P7YAP0"/>
<gene>
    <name evidence="10" type="primary">mnhF</name>
    <name evidence="11" type="ORF">GA0071312_0104</name>
    <name evidence="10" type="ORF">HLUCCO17_08230</name>
</gene>
<feature type="region of interest" description="Disordered" evidence="8">
    <location>
        <begin position="82"/>
        <end position="104"/>
    </location>
</feature>
<dbReference type="Proteomes" id="UP000182800">
    <property type="component" value="Unassembled WGS sequence"/>
</dbReference>
<dbReference type="Pfam" id="PF04066">
    <property type="entry name" value="MrpF_PhaF"/>
    <property type="match status" value="1"/>
</dbReference>
<dbReference type="RefSeq" id="WP_083204177.1">
    <property type="nucleotide sequence ID" value="NZ_FMBM01000001.1"/>
</dbReference>
<evidence type="ECO:0000313" key="10">
    <source>
        <dbReference type="EMBL" id="KPQ11116.1"/>
    </source>
</evidence>
<evidence type="ECO:0000256" key="8">
    <source>
        <dbReference type="SAM" id="MobiDB-lite"/>
    </source>
</evidence>
<evidence type="ECO:0000256" key="7">
    <source>
        <dbReference type="ARBA" id="ARBA00023136"/>
    </source>
</evidence>
<reference evidence="11 13" key="2">
    <citation type="submission" date="2016-08" db="EMBL/GenBank/DDBJ databases">
        <authorList>
            <person name="Varghese N."/>
            <person name="Submissions Spin"/>
        </authorList>
    </citation>
    <scope>NUCLEOTIDE SEQUENCE [LARGE SCALE GENOMIC DNA]</scope>
    <source>
        <strain evidence="11 13">HL-109</strain>
    </source>
</reference>
<keyword evidence="3" id="KW-0813">Transport</keyword>
<keyword evidence="13" id="KW-1185">Reference proteome</keyword>
<comment type="subcellular location">
    <subcellularLocation>
        <location evidence="1">Cell membrane</location>
        <topology evidence="1">Multi-pass membrane protein</topology>
    </subcellularLocation>
</comment>
<proteinExistence type="inferred from homology"/>
<comment type="similarity">
    <text evidence="2">Belongs to the CPA3 antiporters (TC 2.A.63) subunit F family.</text>
</comment>
<dbReference type="GO" id="GO:0015385">
    <property type="term" value="F:sodium:proton antiporter activity"/>
    <property type="evidence" value="ECO:0007669"/>
    <property type="project" value="TreeGrafter"/>
</dbReference>
<feature type="compositionally biased region" description="Basic and acidic residues" evidence="8">
    <location>
        <begin position="85"/>
        <end position="95"/>
    </location>
</feature>
<evidence type="ECO:0000313" key="13">
    <source>
        <dbReference type="Proteomes" id="UP000182800"/>
    </source>
</evidence>
<protein>
    <submittedName>
        <fullName evidence="10">Multicomponent Na+:H+ antiporter subunit F</fullName>
    </submittedName>
    <submittedName>
        <fullName evidence="11">Multisubunit sodium/proton antiporter, MrpF subunit</fullName>
    </submittedName>
</protein>
<feature type="transmembrane region" description="Helical" evidence="9">
    <location>
        <begin position="6"/>
        <end position="24"/>
    </location>
</feature>